<evidence type="ECO:0000256" key="10">
    <source>
        <dbReference type="ARBA" id="ARBA00056072"/>
    </source>
</evidence>
<dbReference type="GO" id="GO:0000455">
    <property type="term" value="P:enzyme-directed rRNA pseudouridine synthesis"/>
    <property type="evidence" value="ECO:0007669"/>
    <property type="project" value="TreeGrafter"/>
</dbReference>
<dbReference type="InterPro" id="IPR020103">
    <property type="entry name" value="PsdUridine_synth_cat_dom_sf"/>
</dbReference>
<dbReference type="AlphaFoldDB" id="E7C524"/>
<evidence type="ECO:0000256" key="11">
    <source>
        <dbReference type="PIRSR" id="PIRSR606225-1"/>
    </source>
</evidence>
<evidence type="ECO:0000256" key="9">
    <source>
        <dbReference type="ARBA" id="ARBA00043148"/>
    </source>
</evidence>
<evidence type="ECO:0000256" key="1">
    <source>
        <dbReference type="ARBA" id="ARBA00010876"/>
    </source>
</evidence>
<feature type="domain" description="Pseudouridine synthase RsuA/RluA-like" evidence="13">
    <location>
        <begin position="291"/>
        <end position="442"/>
    </location>
</feature>
<dbReference type="InterPro" id="IPR006225">
    <property type="entry name" value="PsdUridine_synth_RluC/D"/>
</dbReference>
<evidence type="ECO:0000313" key="14">
    <source>
        <dbReference type="EMBL" id="ADI22548.1"/>
    </source>
</evidence>
<name>E7C524_9GAMM</name>
<dbReference type="EC" id="5.4.99.23" evidence="5"/>
<dbReference type="PROSITE" id="PS50889">
    <property type="entry name" value="S4"/>
    <property type="match status" value="1"/>
</dbReference>
<keyword evidence="2 12" id="KW-0694">RNA-binding</keyword>
<dbReference type="Gene3D" id="3.30.2350.10">
    <property type="entry name" value="Pseudouridine synthase"/>
    <property type="match status" value="1"/>
</dbReference>
<dbReference type="NCBIfam" id="NF008385">
    <property type="entry name" value="PRK11180.1"/>
    <property type="match status" value="1"/>
</dbReference>
<evidence type="ECO:0000256" key="5">
    <source>
        <dbReference type="ARBA" id="ARBA00038942"/>
    </source>
</evidence>
<dbReference type="EMBL" id="GU567989">
    <property type="protein sequence ID" value="ADI22548.1"/>
    <property type="molecule type" value="Genomic_DNA"/>
</dbReference>
<comment type="similarity">
    <text evidence="1">Belongs to the pseudouridine synthase RluA family.</text>
</comment>
<dbReference type="Pfam" id="PF00849">
    <property type="entry name" value="PseudoU_synth_2"/>
    <property type="match status" value="1"/>
</dbReference>
<feature type="active site" evidence="11">
    <location>
        <position position="338"/>
    </location>
</feature>
<evidence type="ECO:0000256" key="6">
    <source>
        <dbReference type="ARBA" id="ARBA00040039"/>
    </source>
</evidence>
<dbReference type="FunFam" id="3.30.2350.10:FF:000006">
    <property type="entry name" value="Pseudouridine synthase"/>
    <property type="match status" value="1"/>
</dbReference>
<proteinExistence type="inferred from homology"/>
<dbReference type="GO" id="GO:0003723">
    <property type="term" value="F:RNA binding"/>
    <property type="evidence" value="ECO:0007669"/>
    <property type="project" value="UniProtKB-KW"/>
</dbReference>
<organism evidence="14">
    <name type="scientific">uncultured Oceanospirillales bacterium HF0500_09M11</name>
    <dbReference type="NCBI Taxonomy" id="723621"/>
    <lineage>
        <taxon>Bacteria</taxon>
        <taxon>Pseudomonadati</taxon>
        <taxon>Pseudomonadota</taxon>
        <taxon>Gammaproteobacteria</taxon>
        <taxon>Oceanospirillales</taxon>
        <taxon>environmental samples</taxon>
    </lineage>
</organism>
<comment type="catalytic activity">
    <reaction evidence="4">
        <text>uridine(1911/1915/1917) in 23S rRNA = pseudouridine(1911/1915/1917) in 23S rRNA</text>
        <dbReference type="Rhea" id="RHEA:42524"/>
        <dbReference type="Rhea" id="RHEA-COMP:10097"/>
        <dbReference type="Rhea" id="RHEA-COMP:10098"/>
        <dbReference type="ChEBI" id="CHEBI:65314"/>
        <dbReference type="ChEBI" id="CHEBI:65315"/>
        <dbReference type="EC" id="5.4.99.23"/>
    </reaction>
</comment>
<dbReference type="CDD" id="cd02869">
    <property type="entry name" value="PseudoU_synth_RluA_like"/>
    <property type="match status" value="1"/>
</dbReference>
<evidence type="ECO:0000256" key="12">
    <source>
        <dbReference type="PROSITE-ProRule" id="PRU00182"/>
    </source>
</evidence>
<protein>
    <recommendedName>
        <fullName evidence="6">Ribosomal large subunit pseudouridine synthase D</fullName>
        <ecNumber evidence="5">5.4.99.23</ecNumber>
    </recommendedName>
    <alternativeName>
        <fullName evidence="7">23S rRNA pseudouridine(1911/1915/1917) synthase</fullName>
    </alternativeName>
    <alternativeName>
        <fullName evidence="8">rRNA pseudouridylate synthase D</fullName>
    </alternativeName>
    <alternativeName>
        <fullName evidence="9">rRNA-uridine isomerase D</fullName>
    </alternativeName>
</protein>
<sequence length="519" mass="56208">MQLVAGELIANEHHAGAGVLAVLAVREAGHQALEILEGVARRRQIAGGLVGVHHGIEETPFHVEVGQAAHVERVVQALVGRVAAHETLGGDHGLRVILKAELGVDQLQLRLLRVAAIGEAGLQLLEPVHGGHVVIRLHGLAGFTVLFRFGALRALVGFAGAGADERGDQQGRKQSWHFILGATGYNGAPILRTGRTMGHLGGEKIQRTEQVDAQYAGIRLDQAAAELFDGFSRSRLQNWIKEGVLTVDGRAARPKDKLLGGEALTLAVELAPEIDDQPEAIELPVIYQDQDLIVINKPAGLVVHPAAGHADGTLLNGLLHLDDRLSSLPRAGIVHRLDRDTTGLMVVARSVEAHTGLVAQLQDKSLYREYQAIAMGVMTGGGTVDAPMGRHPVDRKRQAVVTHGGKPAVTHYRVLDRYRAHTRVQVRLETGRTHQIRVHLAHRRYPLVGDPLYGGRLKQPAGATEALREALRGFRRQALHAFKLGLVHPASGEYMEFEAPLPEDFQTLVQVLEADREAQ</sequence>
<evidence type="ECO:0000256" key="4">
    <source>
        <dbReference type="ARBA" id="ARBA00036882"/>
    </source>
</evidence>
<evidence type="ECO:0000256" key="7">
    <source>
        <dbReference type="ARBA" id="ARBA00042264"/>
    </source>
</evidence>
<dbReference type="InterPro" id="IPR050188">
    <property type="entry name" value="RluA_PseudoU_synthase"/>
</dbReference>
<evidence type="ECO:0000256" key="2">
    <source>
        <dbReference type="ARBA" id="ARBA00022884"/>
    </source>
</evidence>
<dbReference type="GO" id="GO:0160140">
    <property type="term" value="F:23S rRNA pseudouridine(1911/1915/1917) synthase activity"/>
    <property type="evidence" value="ECO:0007669"/>
    <property type="project" value="UniProtKB-EC"/>
</dbReference>
<dbReference type="PANTHER" id="PTHR21600:SF44">
    <property type="entry name" value="RIBOSOMAL LARGE SUBUNIT PSEUDOURIDINE SYNTHASE D"/>
    <property type="match status" value="1"/>
</dbReference>
<dbReference type="Gene3D" id="3.10.290.10">
    <property type="entry name" value="RNA-binding S4 domain"/>
    <property type="match status" value="1"/>
</dbReference>
<dbReference type="SUPFAM" id="SSF55174">
    <property type="entry name" value="Alpha-L RNA-binding motif"/>
    <property type="match status" value="1"/>
</dbReference>
<evidence type="ECO:0000256" key="3">
    <source>
        <dbReference type="ARBA" id="ARBA00023235"/>
    </source>
</evidence>
<reference evidence="14" key="1">
    <citation type="submission" date="2010-01" db="EMBL/GenBank/DDBJ databases">
        <title>Genome fragments of uncultured bacteria from the North Pacific subtropical Gyre.</title>
        <authorList>
            <person name="Pham V.D."/>
            <person name="Delong E.F."/>
        </authorList>
    </citation>
    <scope>NUCLEOTIDE SEQUENCE</scope>
</reference>
<dbReference type="PROSITE" id="PS01129">
    <property type="entry name" value="PSI_RLU"/>
    <property type="match status" value="1"/>
</dbReference>
<dbReference type="PANTHER" id="PTHR21600">
    <property type="entry name" value="MITOCHONDRIAL RNA PSEUDOURIDINE SYNTHASE"/>
    <property type="match status" value="1"/>
</dbReference>
<dbReference type="NCBIfam" id="TIGR00005">
    <property type="entry name" value="rluA_subfam"/>
    <property type="match status" value="1"/>
</dbReference>
<accession>E7C524</accession>
<keyword evidence="3" id="KW-0413">Isomerase</keyword>
<dbReference type="InterPro" id="IPR006224">
    <property type="entry name" value="PsdUridine_synth_RluA-like_CS"/>
</dbReference>
<dbReference type="CDD" id="cd00165">
    <property type="entry name" value="S4"/>
    <property type="match status" value="1"/>
</dbReference>
<dbReference type="InterPro" id="IPR036986">
    <property type="entry name" value="S4_RNA-bd_sf"/>
</dbReference>
<dbReference type="SUPFAM" id="SSF55120">
    <property type="entry name" value="Pseudouridine synthase"/>
    <property type="match status" value="1"/>
</dbReference>
<comment type="function">
    <text evidence="10">Responsible for synthesis of pseudouridine from uracil at positions 1911, 1915 and 1917 in 23S ribosomal RNA.</text>
</comment>
<evidence type="ECO:0000256" key="8">
    <source>
        <dbReference type="ARBA" id="ARBA00042840"/>
    </source>
</evidence>
<evidence type="ECO:0000259" key="13">
    <source>
        <dbReference type="Pfam" id="PF00849"/>
    </source>
</evidence>
<dbReference type="InterPro" id="IPR006145">
    <property type="entry name" value="PsdUridine_synth_RsuA/RluA"/>
</dbReference>